<dbReference type="GO" id="GO:0016757">
    <property type="term" value="F:glycosyltransferase activity"/>
    <property type="evidence" value="ECO:0007669"/>
    <property type="project" value="TreeGrafter"/>
</dbReference>
<dbReference type="RefSeq" id="WP_153861308.1">
    <property type="nucleotide sequence ID" value="NZ_WJQR01000002.1"/>
</dbReference>
<reference evidence="2 3" key="1">
    <citation type="submission" date="2019-11" db="EMBL/GenBank/DDBJ databases">
        <title>Characterisation of Fundicoccus ignavus gen. nov. sp. nov., a novel genus of the family Aerococcaceae isolated from bulk tank milk.</title>
        <authorList>
            <person name="Siebert A."/>
            <person name="Huptas C."/>
            <person name="Wenning M."/>
            <person name="Scherer S."/>
            <person name="Doll E.V."/>
        </authorList>
    </citation>
    <scope>NUCLEOTIDE SEQUENCE [LARGE SCALE GENOMIC DNA]</scope>
    <source>
        <strain evidence="2 3">DSM 109653</strain>
    </source>
</reference>
<name>A0A844BWL4_9LACT</name>
<dbReference type="Gene3D" id="3.40.50.2000">
    <property type="entry name" value="Glycogen Phosphorylase B"/>
    <property type="match status" value="1"/>
</dbReference>
<dbReference type="AlphaFoldDB" id="A0A844BWL4"/>
<dbReference type="Proteomes" id="UP000469870">
    <property type="component" value="Unassembled WGS sequence"/>
</dbReference>
<proteinExistence type="predicted"/>
<dbReference type="PANTHER" id="PTHR46401:SF2">
    <property type="entry name" value="GLYCOSYLTRANSFERASE WBBK-RELATED"/>
    <property type="match status" value="1"/>
</dbReference>
<evidence type="ECO:0000313" key="2">
    <source>
        <dbReference type="EMBL" id="MRI80827.1"/>
    </source>
</evidence>
<dbReference type="EMBL" id="WJQR01000002">
    <property type="protein sequence ID" value="MRI80827.1"/>
    <property type="molecule type" value="Genomic_DNA"/>
</dbReference>
<accession>A0A844BWL4</accession>
<dbReference type="SUPFAM" id="SSF53756">
    <property type="entry name" value="UDP-Glycosyltransferase/glycogen phosphorylase"/>
    <property type="match status" value="1"/>
</dbReference>
<evidence type="ECO:0000256" key="1">
    <source>
        <dbReference type="ARBA" id="ARBA00022679"/>
    </source>
</evidence>
<evidence type="ECO:0000313" key="3">
    <source>
        <dbReference type="Proteomes" id="UP000469870"/>
    </source>
</evidence>
<dbReference type="Pfam" id="PF13692">
    <property type="entry name" value="Glyco_trans_1_4"/>
    <property type="match status" value="1"/>
</dbReference>
<dbReference type="PANTHER" id="PTHR46401">
    <property type="entry name" value="GLYCOSYLTRANSFERASE WBBK-RELATED"/>
    <property type="match status" value="1"/>
</dbReference>
<gene>
    <name evidence="2" type="ORF">GIY11_02130</name>
</gene>
<comment type="caution">
    <text evidence="2">The sequence shown here is derived from an EMBL/GenBank/DDBJ whole genome shotgun (WGS) entry which is preliminary data.</text>
</comment>
<keyword evidence="1 2" id="KW-0808">Transferase</keyword>
<protein>
    <submittedName>
        <fullName evidence="2">Glycosyltransferase</fullName>
    </submittedName>
</protein>
<dbReference type="GO" id="GO:0009103">
    <property type="term" value="P:lipopolysaccharide biosynthetic process"/>
    <property type="evidence" value="ECO:0007669"/>
    <property type="project" value="TreeGrafter"/>
</dbReference>
<organism evidence="2 3">
    <name type="scientific">Fundicoccus ignavus</name>
    <dbReference type="NCBI Taxonomy" id="2664442"/>
    <lineage>
        <taxon>Bacteria</taxon>
        <taxon>Bacillati</taxon>
        <taxon>Bacillota</taxon>
        <taxon>Bacilli</taxon>
        <taxon>Lactobacillales</taxon>
        <taxon>Aerococcaceae</taxon>
        <taxon>Fundicoccus</taxon>
    </lineage>
</organism>
<sequence length="363" mass="42290">MKVYFFPPTSPFNPYIDNVVAGLETNGSEIVNKNCSNKYAKLLSSFSAMFKHTQIYHFNWIENNSAVDTKKNRLICASIFVWLRLMKIFGGNLVWTMHNKESHFSEGNKEFHYQFMEKLISRMDMILVHASETKQFLIEEYHYPEDQICFVPHGNYLPENKTEKPTQLIHDRLTILAFGMVNRYKNVPLLIRTFKGLELEDADLLIVGKCDSKDPQLKQNIMDELNGEDHIIYDDRFVPEEEVGGIFGKCDIVVLPYDKQSMINSGAAIMAFSNAKPIIVSRFGSIKDIEDREFVYCYDYNTEEEHIRELGEAIKQTYSKWNKNKKILSSEGLEAYNYAKNDLSWNNIGRNIVECYEKISRRK</sequence>